<reference evidence="1 2" key="1">
    <citation type="journal article" date="2018" name="BMC Genomics">
        <title>Comparative genome analyses reveal sequence features reflecting distinct modes of host-adaptation between dicot and monocot powdery mildew.</title>
        <authorList>
            <person name="Wu Y."/>
            <person name="Ma X."/>
            <person name="Pan Z."/>
            <person name="Kale S.D."/>
            <person name="Song Y."/>
            <person name="King H."/>
            <person name="Zhang Q."/>
            <person name="Presley C."/>
            <person name="Deng X."/>
            <person name="Wei C.I."/>
            <person name="Xiao S."/>
        </authorList>
    </citation>
    <scope>NUCLEOTIDE SEQUENCE [LARGE SCALE GENOMIC DNA]</scope>
    <source>
        <strain evidence="1">UMSG2</strain>
    </source>
</reference>
<name>A0A420HW92_9PEZI</name>
<dbReference type="EMBL" id="MCFK01003935">
    <property type="protein sequence ID" value="RKF61734.1"/>
    <property type="molecule type" value="Genomic_DNA"/>
</dbReference>
<dbReference type="AlphaFoldDB" id="A0A420HW92"/>
<protein>
    <submittedName>
        <fullName evidence="1">Uncharacterized protein</fullName>
    </submittedName>
</protein>
<evidence type="ECO:0000313" key="1">
    <source>
        <dbReference type="EMBL" id="RKF61734.1"/>
    </source>
</evidence>
<evidence type="ECO:0000313" key="2">
    <source>
        <dbReference type="Proteomes" id="UP000286134"/>
    </source>
</evidence>
<organism evidence="1 2">
    <name type="scientific">Erysiphe neolycopersici</name>
    <dbReference type="NCBI Taxonomy" id="212602"/>
    <lineage>
        <taxon>Eukaryota</taxon>
        <taxon>Fungi</taxon>
        <taxon>Dikarya</taxon>
        <taxon>Ascomycota</taxon>
        <taxon>Pezizomycotina</taxon>
        <taxon>Leotiomycetes</taxon>
        <taxon>Erysiphales</taxon>
        <taxon>Erysiphaceae</taxon>
        <taxon>Erysiphe</taxon>
    </lineage>
</organism>
<dbReference type="OrthoDB" id="537467at2759"/>
<sequence>MLALDSCAESHCKSCTICNTPRHVLVRCQIDESGKWHFVCPGKCWNSVSGGEIDAKSCMVECVGNTPDAGSVEETLTRIQGKIDTPMDH</sequence>
<gene>
    <name evidence="1" type="ORF">OnM2_039006</name>
</gene>
<accession>A0A420HW92</accession>
<dbReference type="Proteomes" id="UP000286134">
    <property type="component" value="Unassembled WGS sequence"/>
</dbReference>
<comment type="caution">
    <text evidence="1">The sequence shown here is derived from an EMBL/GenBank/DDBJ whole genome shotgun (WGS) entry which is preliminary data.</text>
</comment>
<proteinExistence type="predicted"/>
<keyword evidence="2" id="KW-1185">Reference proteome</keyword>
<dbReference type="STRING" id="212602.A0A420HW92"/>